<reference evidence="2" key="2">
    <citation type="submission" date="2020-09" db="EMBL/GenBank/DDBJ databases">
        <authorList>
            <person name="Sun Q."/>
            <person name="Ohkuma M."/>
        </authorList>
    </citation>
    <scope>NUCLEOTIDE SEQUENCE</scope>
    <source>
        <strain evidence="2">JCM 3090</strain>
    </source>
</reference>
<evidence type="ECO:0008006" key="4">
    <source>
        <dbReference type="Google" id="ProtNLM"/>
    </source>
</evidence>
<gene>
    <name evidence="2" type="ORF">GCM10010123_38510</name>
</gene>
<proteinExistence type="predicted"/>
<dbReference type="InterPro" id="IPR025649">
    <property type="entry name" value="DUF4360"/>
</dbReference>
<evidence type="ECO:0000313" key="3">
    <source>
        <dbReference type="Proteomes" id="UP000649739"/>
    </source>
</evidence>
<dbReference type="AlphaFoldDB" id="A0A8J3B9U4"/>
<feature type="signal peptide" evidence="1">
    <location>
        <begin position="1"/>
        <end position="30"/>
    </location>
</feature>
<protein>
    <recommendedName>
        <fullName evidence="4">DUF4360 domain-containing protein</fullName>
    </recommendedName>
</protein>
<reference evidence="2" key="1">
    <citation type="journal article" date="2014" name="Int. J. Syst. Evol. Microbiol.">
        <title>Complete genome sequence of Corynebacterium casei LMG S-19264T (=DSM 44701T), isolated from a smear-ripened cheese.</title>
        <authorList>
            <consortium name="US DOE Joint Genome Institute (JGI-PGF)"/>
            <person name="Walter F."/>
            <person name="Albersmeier A."/>
            <person name="Kalinowski J."/>
            <person name="Ruckert C."/>
        </authorList>
    </citation>
    <scope>NUCLEOTIDE SEQUENCE</scope>
    <source>
        <strain evidence="2">JCM 3090</strain>
    </source>
</reference>
<name>A0A8J3B9U4_9ACTN</name>
<dbReference type="EMBL" id="BMQB01000009">
    <property type="protein sequence ID" value="GGK04814.1"/>
    <property type="molecule type" value="Genomic_DNA"/>
</dbReference>
<evidence type="ECO:0000313" key="2">
    <source>
        <dbReference type="EMBL" id="GGK04814.1"/>
    </source>
</evidence>
<feature type="chain" id="PRO_5035152070" description="DUF4360 domain-containing protein" evidence="1">
    <location>
        <begin position="31"/>
        <end position="222"/>
    </location>
</feature>
<dbReference type="RefSeq" id="WP_189171587.1">
    <property type="nucleotide sequence ID" value="NZ_BMQB01000009.1"/>
</dbReference>
<accession>A0A8J3B9U4</accession>
<organism evidence="2 3">
    <name type="scientific">Pilimelia anulata</name>
    <dbReference type="NCBI Taxonomy" id="53371"/>
    <lineage>
        <taxon>Bacteria</taxon>
        <taxon>Bacillati</taxon>
        <taxon>Actinomycetota</taxon>
        <taxon>Actinomycetes</taxon>
        <taxon>Micromonosporales</taxon>
        <taxon>Micromonosporaceae</taxon>
        <taxon>Pilimelia</taxon>
    </lineage>
</organism>
<dbReference type="Proteomes" id="UP000649739">
    <property type="component" value="Unassembled WGS sequence"/>
</dbReference>
<dbReference type="Pfam" id="PF14273">
    <property type="entry name" value="DUF4360"/>
    <property type="match status" value="1"/>
</dbReference>
<evidence type="ECO:0000256" key="1">
    <source>
        <dbReference type="SAM" id="SignalP"/>
    </source>
</evidence>
<keyword evidence="3" id="KW-1185">Reference proteome</keyword>
<keyword evidence="1" id="KW-0732">Signal</keyword>
<sequence>MSRFAWRYGWRAALAPVVLAGLVGAPGAPAAAHSPAPPSVAVPRDQIRVVGGEHCGKPEALTVEVSPDFTELYFLYPQLKVSAPAIGTRAAGRCDIALRLDVTPGWQVRLTDLRIQGQSTLSAGSVGTAAASILLGDAGKQQRISAAVRVPGPTAAGGWDAVSESATGEPPCDSSVTMQVNTEVTSTWSSMDSGVAHMSMTTAATGVRGANTASLYYQRCRR</sequence>
<comment type="caution">
    <text evidence="2">The sequence shown here is derived from an EMBL/GenBank/DDBJ whole genome shotgun (WGS) entry which is preliminary data.</text>
</comment>